<geneLocation type="mitochondrion" evidence="13"/>
<evidence type="ECO:0000256" key="2">
    <source>
        <dbReference type="ARBA" id="ARBA00006810"/>
    </source>
</evidence>
<dbReference type="RefSeq" id="YP_006883113.1">
    <property type="nucleotide sequence ID" value="NC_018761.1"/>
</dbReference>
<evidence type="ECO:0000313" key="13">
    <source>
        <dbReference type="EMBL" id="AES86293.1"/>
    </source>
</evidence>
<keyword evidence="7 12" id="KW-1133">Transmembrane helix</keyword>
<name>J9PMY0_9BILA</name>
<keyword evidence="8" id="KW-0406">Ion transport</keyword>
<dbReference type="NCBIfam" id="TIGR01131">
    <property type="entry name" value="ATP_synt_6_or_A"/>
    <property type="match status" value="1"/>
</dbReference>
<proteinExistence type="inferred from homology"/>
<evidence type="ECO:0000256" key="9">
    <source>
        <dbReference type="ARBA" id="ARBA00023136"/>
    </source>
</evidence>
<dbReference type="InterPro" id="IPR045083">
    <property type="entry name" value="ATP_synth_F0_asu_bact/mt"/>
</dbReference>
<dbReference type="CDD" id="cd00310">
    <property type="entry name" value="ATP-synt_Fo_a_6"/>
    <property type="match status" value="1"/>
</dbReference>
<comment type="subcellular location">
    <subcellularLocation>
        <location evidence="1">Membrane</location>
        <topology evidence="1">Multi-pass membrane protein</topology>
    </subcellularLocation>
    <subcellularLocation>
        <location evidence="11">Mitochondrion inner membrane</location>
        <topology evidence="11">Multi-pass membrane protein</topology>
    </subcellularLocation>
</comment>
<keyword evidence="9 12" id="KW-0472">Membrane</keyword>
<reference evidence="13" key="1">
    <citation type="submission" date="2011-10" db="EMBL/GenBank/DDBJ databases">
        <title>Complete mitochondrial genome of Phoronopsis harmeri.</title>
        <authorList>
            <person name="Lesny P."/>
            <person name="Grobe P."/>
            <person name="Podsiadlowski L."/>
        </authorList>
    </citation>
    <scope>NUCLEOTIDE SEQUENCE</scope>
</reference>
<evidence type="ECO:0000256" key="7">
    <source>
        <dbReference type="ARBA" id="ARBA00022989"/>
    </source>
</evidence>
<evidence type="ECO:0000256" key="1">
    <source>
        <dbReference type="ARBA" id="ARBA00004141"/>
    </source>
</evidence>
<keyword evidence="3" id="KW-0813">Transport</keyword>
<dbReference type="PRINTS" id="PR00123">
    <property type="entry name" value="ATPASEA"/>
</dbReference>
<dbReference type="GeneID" id="13824912"/>
<dbReference type="GO" id="GO:0005743">
    <property type="term" value="C:mitochondrial inner membrane"/>
    <property type="evidence" value="ECO:0007669"/>
    <property type="project" value="UniProtKB-SubCell"/>
</dbReference>
<evidence type="ECO:0000256" key="12">
    <source>
        <dbReference type="SAM" id="Phobius"/>
    </source>
</evidence>
<evidence type="ECO:0000256" key="8">
    <source>
        <dbReference type="ARBA" id="ARBA00023065"/>
    </source>
</evidence>
<dbReference type="Gene3D" id="1.20.120.220">
    <property type="entry name" value="ATP synthase, F0 complex, subunit A"/>
    <property type="match status" value="1"/>
</dbReference>
<dbReference type="CTD" id="4508"/>
<dbReference type="Pfam" id="PF00119">
    <property type="entry name" value="ATP-synt_A"/>
    <property type="match status" value="1"/>
</dbReference>
<evidence type="ECO:0000256" key="11">
    <source>
        <dbReference type="RuleBase" id="RU004450"/>
    </source>
</evidence>
<keyword evidence="6" id="KW-0375">Hydrogen ion transport</keyword>
<accession>J9PMY0</accession>
<dbReference type="InterPro" id="IPR000568">
    <property type="entry name" value="ATP_synth_F0_asu"/>
</dbReference>
<feature type="transmembrane region" description="Helical" evidence="12">
    <location>
        <begin position="21"/>
        <end position="40"/>
    </location>
</feature>
<feature type="transmembrane region" description="Helical" evidence="12">
    <location>
        <begin position="173"/>
        <end position="198"/>
    </location>
</feature>
<dbReference type="SUPFAM" id="SSF81336">
    <property type="entry name" value="F1F0 ATP synthase subunit A"/>
    <property type="match status" value="1"/>
</dbReference>
<comment type="similarity">
    <text evidence="2">Belongs to the ATPase A chain family.</text>
</comment>
<evidence type="ECO:0000256" key="10">
    <source>
        <dbReference type="ARBA" id="ARBA00023310"/>
    </source>
</evidence>
<evidence type="ECO:0000256" key="5">
    <source>
        <dbReference type="ARBA" id="ARBA00022692"/>
    </source>
</evidence>
<keyword evidence="10" id="KW-0066">ATP synthesis</keyword>
<keyword evidence="5 12" id="KW-0812">Transmembrane</keyword>
<gene>
    <name evidence="13" type="primary">ATP6</name>
</gene>
<dbReference type="AlphaFoldDB" id="J9PMY0"/>
<feature type="transmembrane region" description="Helical" evidence="12">
    <location>
        <begin position="101"/>
        <end position="120"/>
    </location>
</feature>
<dbReference type="InterPro" id="IPR035908">
    <property type="entry name" value="F0_ATP_A_sf"/>
</dbReference>
<feature type="transmembrane region" description="Helical" evidence="12">
    <location>
        <begin position="204"/>
        <end position="225"/>
    </location>
</feature>
<keyword evidence="13" id="KW-0496">Mitochondrion</keyword>
<dbReference type="InterPro" id="IPR023011">
    <property type="entry name" value="ATP_synth_F0_asu_AS"/>
</dbReference>
<evidence type="ECO:0000256" key="3">
    <source>
        <dbReference type="ARBA" id="ARBA00022448"/>
    </source>
</evidence>
<evidence type="ECO:0000256" key="6">
    <source>
        <dbReference type="ARBA" id="ARBA00022781"/>
    </source>
</evidence>
<feature type="transmembrane region" description="Helical" evidence="12">
    <location>
        <begin position="68"/>
        <end position="89"/>
    </location>
</feature>
<dbReference type="PANTHER" id="PTHR11410">
    <property type="entry name" value="ATP SYNTHASE SUBUNIT A"/>
    <property type="match status" value="1"/>
</dbReference>
<feature type="transmembrane region" description="Helical" evidence="12">
    <location>
        <begin position="140"/>
        <end position="161"/>
    </location>
</feature>
<dbReference type="GO" id="GO:0046933">
    <property type="term" value="F:proton-transporting ATP synthase activity, rotational mechanism"/>
    <property type="evidence" value="ECO:0007669"/>
    <property type="project" value="TreeGrafter"/>
</dbReference>
<keyword evidence="4" id="KW-0138">CF(0)</keyword>
<dbReference type="PANTHER" id="PTHR11410:SF0">
    <property type="entry name" value="ATP SYNTHASE SUBUNIT A"/>
    <property type="match status" value="1"/>
</dbReference>
<sequence>MMADIFSVFDDQNGTFMGSTFLVWLMGSILIFMVFSKMWAGLSRWEVVSFQLSDVVFSLLSRTKGSGLGGFASLICSLFSFIIIFNLLGLIPYVFSPTSHLVFSFTFAVPLWLSLLLSSVKWNYYSFVAHFLPSGAPSGLNPFLVIVELVSVMVRPVTLSIRLAANMGAGHIVLTLVGGFLTTLMGSGISASVVFLYLINSFYFIFEVAICCIQGYIFCLLLMLYSDEHS</sequence>
<protein>
    <recommendedName>
        <fullName evidence="11">ATP synthase subunit a</fullName>
    </recommendedName>
</protein>
<organism evidence="13">
    <name type="scientific">Phoronopsis harmeri</name>
    <dbReference type="NCBI Taxonomy" id="490051"/>
    <lineage>
        <taxon>Eukaryota</taxon>
        <taxon>Metazoa</taxon>
        <taxon>Spiralia</taxon>
        <taxon>Lophotrochozoa</taxon>
        <taxon>Phoronida</taxon>
        <taxon>Phoronidae</taxon>
        <taxon>Phoronopsis</taxon>
    </lineage>
</organism>
<dbReference type="EMBL" id="JN832704">
    <property type="protein sequence ID" value="AES86293.1"/>
    <property type="molecule type" value="Genomic_DNA"/>
</dbReference>
<dbReference type="GO" id="GO:0045259">
    <property type="term" value="C:proton-transporting ATP synthase complex"/>
    <property type="evidence" value="ECO:0007669"/>
    <property type="project" value="UniProtKB-KW"/>
</dbReference>
<dbReference type="PROSITE" id="PS00449">
    <property type="entry name" value="ATPASE_A"/>
    <property type="match status" value="1"/>
</dbReference>
<evidence type="ECO:0000256" key="4">
    <source>
        <dbReference type="ARBA" id="ARBA00022547"/>
    </source>
</evidence>